<sequence>MVISASHWPQPVQAEEGRATPASALAARDIAISLSWVTLPMTRRVASGFGTWRCLVDFLHKVSPTGIEANAGHAGLSHVLPIVTIGSISADNVHIGACS</sequence>
<gene>
    <name evidence="1" type="ORF">HHA04nite_04920</name>
</gene>
<dbReference type="EMBL" id="BJUS01000003">
    <property type="protein sequence ID" value="GEK71948.1"/>
    <property type="molecule type" value="Genomic_DNA"/>
</dbReference>
<evidence type="ECO:0000313" key="1">
    <source>
        <dbReference type="EMBL" id="GEK71948.1"/>
    </source>
</evidence>
<reference evidence="1 2" key="1">
    <citation type="submission" date="2019-07" db="EMBL/GenBank/DDBJ databases">
        <title>Whole genome shotgun sequence of Halomonas halophila NBRC 102604.</title>
        <authorList>
            <person name="Hosoyama A."/>
            <person name="Uohara A."/>
            <person name="Ohji S."/>
            <person name="Ichikawa N."/>
        </authorList>
    </citation>
    <scope>NUCLEOTIDE SEQUENCE [LARGE SCALE GENOMIC DNA]</scope>
    <source>
        <strain evidence="1 2">NBRC 102604</strain>
    </source>
</reference>
<protein>
    <submittedName>
        <fullName evidence="1">Uncharacterized protein</fullName>
    </submittedName>
</protein>
<dbReference type="Proteomes" id="UP000321121">
    <property type="component" value="Unassembled WGS sequence"/>
</dbReference>
<comment type="caution">
    <text evidence="1">The sequence shown here is derived from an EMBL/GenBank/DDBJ whole genome shotgun (WGS) entry which is preliminary data.</text>
</comment>
<keyword evidence="2" id="KW-1185">Reference proteome</keyword>
<accession>A0ABQ0U075</accession>
<organism evidence="1 2">
    <name type="scientific">Halomonas halophila</name>
    <dbReference type="NCBI Taxonomy" id="29573"/>
    <lineage>
        <taxon>Bacteria</taxon>
        <taxon>Pseudomonadati</taxon>
        <taxon>Pseudomonadota</taxon>
        <taxon>Gammaproteobacteria</taxon>
        <taxon>Oceanospirillales</taxon>
        <taxon>Halomonadaceae</taxon>
        <taxon>Halomonas</taxon>
    </lineage>
</organism>
<name>A0ABQ0U075_9GAMM</name>
<proteinExistence type="predicted"/>
<evidence type="ECO:0000313" key="2">
    <source>
        <dbReference type="Proteomes" id="UP000321121"/>
    </source>
</evidence>